<dbReference type="InterPro" id="IPR009057">
    <property type="entry name" value="Homeodomain-like_sf"/>
</dbReference>
<dbReference type="PROSITE" id="PS50977">
    <property type="entry name" value="HTH_TETR_2"/>
    <property type="match status" value="1"/>
</dbReference>
<dbReference type="PANTHER" id="PTHR47506">
    <property type="entry name" value="TRANSCRIPTIONAL REGULATORY PROTEIN"/>
    <property type="match status" value="1"/>
</dbReference>
<name>A0A1J4QEU8_9GAMM</name>
<evidence type="ECO:0000313" key="7">
    <source>
        <dbReference type="Proteomes" id="UP000243073"/>
    </source>
</evidence>
<dbReference type="RefSeq" id="WP_071473280.1">
    <property type="nucleotide sequence ID" value="NZ_MDKE01000033.1"/>
</dbReference>
<evidence type="ECO:0000256" key="1">
    <source>
        <dbReference type="ARBA" id="ARBA00023015"/>
    </source>
</evidence>
<dbReference type="Gene3D" id="1.10.357.10">
    <property type="entry name" value="Tetracycline Repressor, domain 2"/>
    <property type="match status" value="1"/>
</dbReference>
<sequence>MAKTARYERQEIVQRATHLFWSKGFHATSMRNLQDFIDMRPGSIYASFGSKEGLFRETLRCYADASLARLSACAEAAPSPLAALRHFVQLVVVDDQESAPSDLCMLVKTIAELTEDNAELIADARLLLKEIENAFMQLLVQAQNDGELDAGRDPRRLARFLQMQLMGLRTYARANDNDDAIHEMIDELFFCLQQPAEEKESPRQKR</sequence>
<dbReference type="STRING" id="1414654.BFR47_03350"/>
<reference evidence="6 7" key="1">
    <citation type="submission" date="2016-07" db="EMBL/GenBank/DDBJ databases">
        <title>Draft Genome Sequence of Oceanisphaera psychrotolerans, isolated from coastal sediment samples.</title>
        <authorList>
            <person name="Zhuo S."/>
            <person name="Ruan Z."/>
        </authorList>
    </citation>
    <scope>NUCLEOTIDE SEQUENCE [LARGE SCALE GENOMIC DNA]</scope>
    <source>
        <strain evidence="6 7">LAM-WHM-ZC</strain>
    </source>
</reference>
<keyword evidence="1" id="KW-0805">Transcription regulation</keyword>
<keyword evidence="2 4" id="KW-0238">DNA-binding</keyword>
<gene>
    <name evidence="6" type="ORF">BFR47_03350</name>
</gene>
<dbReference type="Proteomes" id="UP000243073">
    <property type="component" value="Unassembled WGS sequence"/>
</dbReference>
<dbReference type="InterPro" id="IPR011075">
    <property type="entry name" value="TetR_C"/>
</dbReference>
<dbReference type="Pfam" id="PF00440">
    <property type="entry name" value="TetR_N"/>
    <property type="match status" value="1"/>
</dbReference>
<comment type="caution">
    <text evidence="6">The sequence shown here is derived from an EMBL/GenBank/DDBJ whole genome shotgun (WGS) entry which is preliminary data.</text>
</comment>
<evidence type="ECO:0000256" key="2">
    <source>
        <dbReference type="ARBA" id="ARBA00023125"/>
    </source>
</evidence>
<dbReference type="OrthoDB" id="270177at2"/>
<accession>A0A1J4QEU8</accession>
<dbReference type="InterPro" id="IPR036271">
    <property type="entry name" value="Tet_transcr_reg_TetR-rel_C_sf"/>
</dbReference>
<dbReference type="InterPro" id="IPR001647">
    <property type="entry name" value="HTH_TetR"/>
</dbReference>
<keyword evidence="7" id="KW-1185">Reference proteome</keyword>
<evidence type="ECO:0000256" key="4">
    <source>
        <dbReference type="PROSITE-ProRule" id="PRU00335"/>
    </source>
</evidence>
<dbReference type="EMBL" id="MDKE01000033">
    <property type="protein sequence ID" value="OIN07661.1"/>
    <property type="molecule type" value="Genomic_DNA"/>
</dbReference>
<evidence type="ECO:0000259" key="5">
    <source>
        <dbReference type="PROSITE" id="PS50977"/>
    </source>
</evidence>
<proteinExistence type="predicted"/>
<evidence type="ECO:0000256" key="3">
    <source>
        <dbReference type="ARBA" id="ARBA00023163"/>
    </source>
</evidence>
<keyword evidence="3" id="KW-0804">Transcription</keyword>
<dbReference type="Pfam" id="PF16925">
    <property type="entry name" value="TetR_C_13"/>
    <property type="match status" value="1"/>
</dbReference>
<dbReference type="SUPFAM" id="SSF48498">
    <property type="entry name" value="Tetracyclin repressor-like, C-terminal domain"/>
    <property type="match status" value="1"/>
</dbReference>
<dbReference type="GO" id="GO:0003677">
    <property type="term" value="F:DNA binding"/>
    <property type="evidence" value="ECO:0007669"/>
    <property type="project" value="UniProtKB-UniRule"/>
</dbReference>
<organism evidence="6 7">
    <name type="scientific">Oceanisphaera psychrotolerans</name>
    <dbReference type="NCBI Taxonomy" id="1414654"/>
    <lineage>
        <taxon>Bacteria</taxon>
        <taxon>Pseudomonadati</taxon>
        <taxon>Pseudomonadota</taxon>
        <taxon>Gammaproteobacteria</taxon>
        <taxon>Aeromonadales</taxon>
        <taxon>Aeromonadaceae</taxon>
        <taxon>Oceanisphaera</taxon>
    </lineage>
</organism>
<dbReference type="SUPFAM" id="SSF46689">
    <property type="entry name" value="Homeodomain-like"/>
    <property type="match status" value="1"/>
</dbReference>
<dbReference type="Gene3D" id="1.10.10.60">
    <property type="entry name" value="Homeodomain-like"/>
    <property type="match status" value="1"/>
</dbReference>
<feature type="domain" description="HTH tetR-type" evidence="5">
    <location>
        <begin position="6"/>
        <end position="66"/>
    </location>
</feature>
<dbReference type="PANTHER" id="PTHR47506:SF10">
    <property type="entry name" value="TRANSCRIPTIONAL REGULATORY PROTEIN"/>
    <property type="match status" value="1"/>
</dbReference>
<protein>
    <submittedName>
        <fullName evidence="6">TetR family transcriptional regulator</fullName>
    </submittedName>
</protein>
<evidence type="ECO:0000313" key="6">
    <source>
        <dbReference type="EMBL" id="OIN07661.1"/>
    </source>
</evidence>
<feature type="DNA-binding region" description="H-T-H motif" evidence="4">
    <location>
        <begin position="29"/>
        <end position="48"/>
    </location>
</feature>
<dbReference type="AlphaFoldDB" id="A0A1J4QEU8"/>